<dbReference type="AlphaFoldDB" id="A0A2B7XUA0"/>
<dbReference type="EMBL" id="PDNA01000119">
    <property type="protein sequence ID" value="PGH12343.1"/>
    <property type="molecule type" value="Genomic_DNA"/>
</dbReference>
<protein>
    <recommendedName>
        <fullName evidence="6">GPI anchored protein</fullName>
    </recommendedName>
</protein>
<dbReference type="OrthoDB" id="2426396at2759"/>
<name>A0A2B7XUA0_POLH7</name>
<reference evidence="4 5" key="1">
    <citation type="submission" date="2017-10" db="EMBL/GenBank/DDBJ databases">
        <title>Comparative genomics in systemic dimorphic fungi from Ajellomycetaceae.</title>
        <authorList>
            <person name="Munoz J.F."/>
            <person name="Mcewen J.G."/>
            <person name="Clay O.K."/>
            <person name="Cuomo C.A."/>
        </authorList>
    </citation>
    <scope>NUCLEOTIDE SEQUENCE [LARGE SCALE GENOMIC DNA]</scope>
    <source>
        <strain evidence="4 5">UAMH7299</strain>
    </source>
</reference>
<dbReference type="Proteomes" id="UP000224634">
    <property type="component" value="Unassembled WGS sequence"/>
</dbReference>
<keyword evidence="2" id="KW-0472">Membrane</keyword>
<evidence type="ECO:0000313" key="5">
    <source>
        <dbReference type="Proteomes" id="UP000224634"/>
    </source>
</evidence>
<feature type="compositionally biased region" description="Low complexity" evidence="1">
    <location>
        <begin position="257"/>
        <end position="279"/>
    </location>
</feature>
<feature type="region of interest" description="Disordered" evidence="1">
    <location>
        <begin position="257"/>
        <end position="315"/>
    </location>
</feature>
<keyword evidence="5" id="KW-1185">Reference proteome</keyword>
<evidence type="ECO:0000256" key="3">
    <source>
        <dbReference type="SAM" id="SignalP"/>
    </source>
</evidence>
<feature type="transmembrane region" description="Helical" evidence="2">
    <location>
        <begin position="431"/>
        <end position="460"/>
    </location>
</feature>
<feature type="chain" id="PRO_5013129459" description="GPI anchored protein" evidence="3">
    <location>
        <begin position="21"/>
        <end position="462"/>
    </location>
</feature>
<dbReference type="STRING" id="1447883.A0A2B7XUA0"/>
<feature type="signal peptide" evidence="3">
    <location>
        <begin position="1"/>
        <end position="20"/>
    </location>
</feature>
<organism evidence="4 5">
    <name type="scientific">Polytolypa hystricis (strain UAMH7299)</name>
    <dbReference type="NCBI Taxonomy" id="1447883"/>
    <lineage>
        <taxon>Eukaryota</taxon>
        <taxon>Fungi</taxon>
        <taxon>Dikarya</taxon>
        <taxon>Ascomycota</taxon>
        <taxon>Pezizomycotina</taxon>
        <taxon>Eurotiomycetes</taxon>
        <taxon>Eurotiomycetidae</taxon>
        <taxon>Onygenales</taxon>
        <taxon>Onygenales incertae sedis</taxon>
        <taxon>Polytolypa</taxon>
    </lineage>
</organism>
<proteinExistence type="predicted"/>
<feature type="compositionally biased region" description="Pro residues" evidence="1">
    <location>
        <begin position="280"/>
        <end position="304"/>
    </location>
</feature>
<sequence length="462" mass="48539">MRLALLSLLFISVTTTPTSAVSFYQRYAQQSEPEASPAKSHDDADTIQARITRRENPMAVRKMSEDEGEKFWLEYWKFESLEAYEQGDGDLKEKHGSKRDVFRQRGVLHGSVEMGELGVNTSLLTPAFSLHAAEYDQERTLSRPWVFARSLFSPAYNKKRKEKRNFKCPADTSPCTSIKRPNSCCGTGDRCQWIEDTGLGDVGCCGSQDDCVGNGVRDCPDGYSSCPENSGGGCCIPGYQCADEGCIFISTLTITPSPTTTTATSPPSSSTPAPSTFLPPVRPTSNPPSSPSPSSSPTPTPTPSHPTSSTTPPPPSPTACPTGFYPCLAVYRGGCCRTGRDCNTTSCPPPDPSTTLISNGATIVIPISPTGGSRCAQGWELCSPDVGGGCCPAGFGCGAESCTGTATGTGNPTGTVAKEPAENNSAHGPSMAVLVLVPGLVGSHVAIAVAAMVAGFICFLPF</sequence>
<evidence type="ECO:0000313" key="4">
    <source>
        <dbReference type="EMBL" id="PGH12343.1"/>
    </source>
</evidence>
<keyword evidence="2" id="KW-0812">Transmembrane</keyword>
<keyword evidence="3" id="KW-0732">Signal</keyword>
<comment type="caution">
    <text evidence="4">The sequence shown here is derived from an EMBL/GenBank/DDBJ whole genome shotgun (WGS) entry which is preliminary data.</text>
</comment>
<dbReference type="PANTHER" id="PTHR39599:SF2">
    <property type="entry name" value="ANCHORED PROTEIN, PUTATIVE (AFU_ORTHOLOGUE AFUA_1G09650)-RELATED"/>
    <property type="match status" value="1"/>
</dbReference>
<evidence type="ECO:0008006" key="6">
    <source>
        <dbReference type="Google" id="ProtNLM"/>
    </source>
</evidence>
<evidence type="ECO:0000256" key="2">
    <source>
        <dbReference type="SAM" id="Phobius"/>
    </source>
</evidence>
<evidence type="ECO:0000256" key="1">
    <source>
        <dbReference type="SAM" id="MobiDB-lite"/>
    </source>
</evidence>
<accession>A0A2B7XUA0</accession>
<dbReference type="PANTHER" id="PTHR39599">
    <property type="entry name" value="GPI-ANCHORED PROTEIN (EUROFUNG)-RELATED-RELATED"/>
    <property type="match status" value="1"/>
</dbReference>
<keyword evidence="2" id="KW-1133">Transmembrane helix</keyword>
<gene>
    <name evidence="4" type="ORF">AJ80_06753</name>
</gene>